<evidence type="ECO:0000313" key="3">
    <source>
        <dbReference type="Proteomes" id="UP001295684"/>
    </source>
</evidence>
<gene>
    <name evidence="2" type="ORF">ECRASSUSDP1_LOCUS21569</name>
</gene>
<feature type="compositionally biased region" description="Polar residues" evidence="1">
    <location>
        <begin position="82"/>
        <end position="105"/>
    </location>
</feature>
<comment type="caution">
    <text evidence="2">The sequence shown here is derived from an EMBL/GenBank/DDBJ whole genome shotgun (WGS) entry which is preliminary data.</text>
</comment>
<dbReference type="EMBL" id="CAMPGE010022061">
    <property type="protein sequence ID" value="CAI2380141.1"/>
    <property type="molecule type" value="Genomic_DNA"/>
</dbReference>
<feature type="compositionally biased region" description="Polar residues" evidence="1">
    <location>
        <begin position="8"/>
        <end position="21"/>
    </location>
</feature>
<accession>A0AAD1XVQ5</accession>
<proteinExistence type="predicted"/>
<feature type="compositionally biased region" description="Acidic residues" evidence="1">
    <location>
        <begin position="120"/>
        <end position="131"/>
    </location>
</feature>
<name>A0AAD1XVQ5_EUPCR</name>
<reference evidence="2" key="1">
    <citation type="submission" date="2023-07" db="EMBL/GenBank/DDBJ databases">
        <authorList>
            <consortium name="AG Swart"/>
            <person name="Singh M."/>
            <person name="Singh A."/>
            <person name="Seah K."/>
            <person name="Emmerich C."/>
        </authorList>
    </citation>
    <scope>NUCLEOTIDE SEQUENCE</scope>
    <source>
        <strain evidence="2">DP1</strain>
    </source>
</reference>
<sequence>MEDEILDSDQQSSGQFDNINQGHDLPLVIDGQHIEMIQPMEVGGNQENDIFFEKPIEDSNNNIESNSSSFNRGPFMPVENIQDYSGNQEMLTKPAPTQNLIVDSSTDSEGEGNDMMNIEENYEDPFGDDDDSNSKRTFDPTNCNFYAQQNELSEGSINFEKCDPRSEGAMNVYSDLISSSKHDLGT</sequence>
<evidence type="ECO:0000313" key="2">
    <source>
        <dbReference type="EMBL" id="CAI2380141.1"/>
    </source>
</evidence>
<dbReference type="Proteomes" id="UP001295684">
    <property type="component" value="Unassembled WGS sequence"/>
</dbReference>
<protein>
    <submittedName>
        <fullName evidence="2">Uncharacterized protein</fullName>
    </submittedName>
</protein>
<dbReference type="AlphaFoldDB" id="A0AAD1XVQ5"/>
<feature type="region of interest" description="Disordered" evidence="1">
    <location>
        <begin position="1"/>
        <end position="24"/>
    </location>
</feature>
<feature type="compositionally biased region" description="Low complexity" evidence="1">
    <location>
        <begin position="59"/>
        <end position="71"/>
    </location>
</feature>
<organism evidence="2 3">
    <name type="scientific">Euplotes crassus</name>
    <dbReference type="NCBI Taxonomy" id="5936"/>
    <lineage>
        <taxon>Eukaryota</taxon>
        <taxon>Sar</taxon>
        <taxon>Alveolata</taxon>
        <taxon>Ciliophora</taxon>
        <taxon>Intramacronucleata</taxon>
        <taxon>Spirotrichea</taxon>
        <taxon>Hypotrichia</taxon>
        <taxon>Euplotida</taxon>
        <taxon>Euplotidae</taxon>
        <taxon>Moneuplotes</taxon>
    </lineage>
</organism>
<keyword evidence="3" id="KW-1185">Reference proteome</keyword>
<feature type="region of interest" description="Disordered" evidence="1">
    <location>
        <begin position="57"/>
        <end position="142"/>
    </location>
</feature>
<evidence type="ECO:0000256" key="1">
    <source>
        <dbReference type="SAM" id="MobiDB-lite"/>
    </source>
</evidence>